<reference evidence="2" key="1">
    <citation type="journal article" date="2018" name="Front. Microbiol.">
        <title>Genome-Based Analysis Reveals the Taxonomy and Diversity of the Family Idiomarinaceae.</title>
        <authorList>
            <person name="Liu Y."/>
            <person name="Lai Q."/>
            <person name="Shao Z."/>
        </authorList>
    </citation>
    <scope>NUCLEOTIDE SEQUENCE [LARGE SCALE GENOMIC DNA]</scope>
    <source>
        <strain evidence="2">SN-14</strain>
    </source>
</reference>
<dbReference type="Proteomes" id="UP000286680">
    <property type="component" value="Unassembled WGS sequence"/>
</dbReference>
<organism evidence="1 2">
    <name type="scientific">Idiomarina aquatica</name>
    <dbReference type="NCBI Taxonomy" id="1327752"/>
    <lineage>
        <taxon>Bacteria</taxon>
        <taxon>Pseudomonadati</taxon>
        <taxon>Pseudomonadota</taxon>
        <taxon>Gammaproteobacteria</taxon>
        <taxon>Alteromonadales</taxon>
        <taxon>Idiomarinaceae</taxon>
        <taxon>Idiomarina</taxon>
    </lineage>
</organism>
<accession>A0AA94EEY1</accession>
<proteinExistence type="predicted"/>
<dbReference type="EMBL" id="PIPS01000001">
    <property type="protein sequence ID" value="RUO44541.1"/>
    <property type="molecule type" value="Genomic_DNA"/>
</dbReference>
<gene>
    <name evidence="1" type="ORF">CWE23_00395</name>
</gene>
<protein>
    <submittedName>
        <fullName evidence="1">Uncharacterized protein</fullName>
    </submittedName>
</protein>
<sequence length="115" mass="13530">MLENIDMATYKIEFRRLLEDAPEKRLFSGRSNGEKAHEFFKLDHADKTDFFELEVPEEVVVSSSYFLGMLEDIMRKYDSVDELKQHLDSSSLKGDTLAEYKRALKRGFYTNRGFF</sequence>
<name>A0AA94EEY1_9GAMM</name>
<keyword evidence="2" id="KW-1185">Reference proteome</keyword>
<dbReference type="AlphaFoldDB" id="A0AA94EEY1"/>
<evidence type="ECO:0000313" key="2">
    <source>
        <dbReference type="Proteomes" id="UP000286680"/>
    </source>
</evidence>
<comment type="caution">
    <text evidence="1">The sequence shown here is derived from an EMBL/GenBank/DDBJ whole genome shotgun (WGS) entry which is preliminary data.</text>
</comment>
<evidence type="ECO:0000313" key="1">
    <source>
        <dbReference type="EMBL" id="RUO44541.1"/>
    </source>
</evidence>